<evidence type="ECO:0000313" key="1">
    <source>
        <dbReference type="EMBL" id="CAA9299975.1"/>
    </source>
</evidence>
<sequence>VGGAGKPARQARKSATFRVTLFLTLDGGGTWCQSQAHSAAAPV</sequence>
<accession>A0A6J4KAT8</accession>
<gene>
    <name evidence="1" type="ORF">AVDCRST_MAG56-5337</name>
</gene>
<feature type="non-terminal residue" evidence="1">
    <location>
        <position position="43"/>
    </location>
</feature>
<organism evidence="1">
    <name type="scientific">uncultured Cytophagales bacterium</name>
    <dbReference type="NCBI Taxonomy" id="158755"/>
    <lineage>
        <taxon>Bacteria</taxon>
        <taxon>Pseudomonadati</taxon>
        <taxon>Bacteroidota</taxon>
        <taxon>Sphingobacteriia</taxon>
        <taxon>Sphingobacteriales</taxon>
        <taxon>environmental samples</taxon>
    </lineage>
</organism>
<name>A0A6J4KAT8_9SPHI</name>
<reference evidence="1" key="1">
    <citation type="submission" date="2020-02" db="EMBL/GenBank/DDBJ databases">
        <authorList>
            <person name="Meier V. D."/>
        </authorList>
    </citation>
    <scope>NUCLEOTIDE SEQUENCE</scope>
    <source>
        <strain evidence="1">AVDCRST_MAG56</strain>
    </source>
</reference>
<proteinExistence type="predicted"/>
<feature type="non-terminal residue" evidence="1">
    <location>
        <position position="1"/>
    </location>
</feature>
<protein>
    <submittedName>
        <fullName evidence="1">Uncharacterized protein</fullName>
    </submittedName>
</protein>
<dbReference type="AlphaFoldDB" id="A0A6J4KAT8"/>
<dbReference type="EMBL" id="CADCTQ010000443">
    <property type="protein sequence ID" value="CAA9299975.1"/>
    <property type="molecule type" value="Genomic_DNA"/>
</dbReference>